<dbReference type="RefSeq" id="XP_016236901.1">
    <property type="nucleotide sequence ID" value="XM_016378224.1"/>
</dbReference>
<proteinExistence type="predicted"/>
<gene>
    <name evidence="1" type="ORF">PV08_03873</name>
</gene>
<dbReference type="VEuPathDB" id="FungiDB:PV08_03873"/>
<organism evidence="1 2">
    <name type="scientific">Exophiala spinifera</name>
    <dbReference type="NCBI Taxonomy" id="91928"/>
    <lineage>
        <taxon>Eukaryota</taxon>
        <taxon>Fungi</taxon>
        <taxon>Dikarya</taxon>
        <taxon>Ascomycota</taxon>
        <taxon>Pezizomycotina</taxon>
        <taxon>Eurotiomycetes</taxon>
        <taxon>Chaetothyriomycetidae</taxon>
        <taxon>Chaetothyriales</taxon>
        <taxon>Herpotrichiellaceae</taxon>
        <taxon>Exophiala</taxon>
    </lineage>
</organism>
<dbReference type="Proteomes" id="UP000053328">
    <property type="component" value="Unassembled WGS sequence"/>
</dbReference>
<accession>A0A0D2BDI4</accession>
<protein>
    <submittedName>
        <fullName evidence="1">Uncharacterized protein</fullName>
    </submittedName>
</protein>
<keyword evidence="2" id="KW-1185">Reference proteome</keyword>
<reference evidence="1 2" key="1">
    <citation type="submission" date="2015-01" db="EMBL/GenBank/DDBJ databases">
        <title>The Genome Sequence of Exophiala spinifera CBS89968.</title>
        <authorList>
            <consortium name="The Broad Institute Genomics Platform"/>
            <person name="Cuomo C."/>
            <person name="de Hoog S."/>
            <person name="Gorbushina A."/>
            <person name="Stielow B."/>
            <person name="Teixiera M."/>
            <person name="Abouelleil A."/>
            <person name="Chapman S.B."/>
            <person name="Priest M."/>
            <person name="Young S.K."/>
            <person name="Wortman J."/>
            <person name="Nusbaum C."/>
            <person name="Birren B."/>
        </authorList>
    </citation>
    <scope>NUCLEOTIDE SEQUENCE [LARGE SCALE GENOMIC DNA]</scope>
    <source>
        <strain evidence="1 2">CBS 89968</strain>
    </source>
</reference>
<sequence length="191" mass="21097">MILDDPEWKKLVNIRADGVQGLEYDIMIVDVTLGRKAGFLGLRNRSVVANSRSGSFNIWTIDRLHLLNAKEGTPTVWESRRRFRPCSGKSWMPKRKDSPGERLDVTRNAANSAAAAAAAAAAVKLGHRAAGEAAEAVRVLTESFRQVHALASPPWVEDGSSIRRRSHDLLHSAMKAEAWDRVTEVCSLRSK</sequence>
<dbReference type="HOGENOM" id="CLU_1421436_0_0_1"/>
<dbReference type="AlphaFoldDB" id="A0A0D2BDI4"/>
<evidence type="ECO:0000313" key="2">
    <source>
        <dbReference type="Proteomes" id="UP000053328"/>
    </source>
</evidence>
<dbReference type="OrthoDB" id="4150118at2759"/>
<dbReference type="GeneID" id="27330956"/>
<evidence type="ECO:0000313" key="1">
    <source>
        <dbReference type="EMBL" id="KIW16685.1"/>
    </source>
</evidence>
<dbReference type="EMBL" id="KN847494">
    <property type="protein sequence ID" value="KIW16685.1"/>
    <property type="molecule type" value="Genomic_DNA"/>
</dbReference>
<name>A0A0D2BDI4_9EURO</name>